<dbReference type="GO" id="GO:1990133">
    <property type="term" value="C:molybdopterin adenylyltransferase complex"/>
    <property type="evidence" value="ECO:0007669"/>
    <property type="project" value="TreeGrafter"/>
</dbReference>
<dbReference type="InterPro" id="IPR012675">
    <property type="entry name" value="Beta-grasp_dom_sf"/>
</dbReference>
<dbReference type="SUPFAM" id="SSF54285">
    <property type="entry name" value="MoaD/ThiS"/>
    <property type="match status" value="1"/>
</dbReference>
<comment type="subunit">
    <text evidence="7">Heterotetramer of 2 MoaD subunits and 2 MoaE subunits. Forms a stable heterotetrameric complex of 2 MoaD and 2 MoeB during adenylation of MoaD by MoeB. During catalysis MoaD shuttles between the two heterotetrameric complexes.</text>
</comment>
<dbReference type="OrthoDB" id="9801945at2"/>
<evidence type="ECO:0000256" key="5">
    <source>
        <dbReference type="ARBA" id="ARBA00024247"/>
    </source>
</evidence>
<evidence type="ECO:0000256" key="6">
    <source>
        <dbReference type="ARBA" id="ARBA00054425"/>
    </source>
</evidence>
<dbReference type="Proteomes" id="UP000242084">
    <property type="component" value="Chromosome 1"/>
</dbReference>
<keyword evidence="14" id="KW-1185">Reference proteome</keyword>
<evidence type="ECO:0000313" key="13">
    <source>
        <dbReference type="EMBL" id="SNV58951.1"/>
    </source>
</evidence>
<dbReference type="PANTHER" id="PTHR33359:SF1">
    <property type="entry name" value="MOLYBDOPTERIN SYNTHASE SULFUR CARRIER SUBUNIT"/>
    <property type="match status" value="1"/>
</dbReference>
<evidence type="ECO:0000256" key="7">
    <source>
        <dbReference type="ARBA" id="ARBA00063099"/>
    </source>
</evidence>
<sequence>MKVLYFAHLKEILNKKEEQIELDNKYSVLEFRQYLFDRHPELSDEIFQIAVNEEFVQEQHVVTDHDTIALIPPVSGG</sequence>
<dbReference type="NCBIfam" id="TIGR01682">
    <property type="entry name" value="moaD"/>
    <property type="match status" value="1"/>
</dbReference>
<comment type="similarity">
    <text evidence="4">Belongs to the MoaD family.</text>
</comment>
<dbReference type="PANTHER" id="PTHR33359">
    <property type="entry name" value="MOLYBDOPTERIN SYNTHASE SULFUR CARRIER SUBUNIT"/>
    <property type="match status" value="1"/>
</dbReference>
<evidence type="ECO:0000313" key="14">
    <source>
        <dbReference type="Proteomes" id="UP000242084"/>
    </source>
</evidence>
<evidence type="ECO:0000256" key="3">
    <source>
        <dbReference type="ARBA" id="ARBA00023150"/>
    </source>
</evidence>
<name>A0A239YI50_9STAP</name>
<dbReference type="InterPro" id="IPR044672">
    <property type="entry name" value="MOCS2A"/>
</dbReference>
<dbReference type="RefSeq" id="WP_095086293.1">
    <property type="nucleotide sequence ID" value="NZ_BMDM01000003.1"/>
</dbReference>
<evidence type="ECO:0000256" key="12">
    <source>
        <dbReference type="ARBA" id="ARBA00078992"/>
    </source>
</evidence>
<evidence type="ECO:0000256" key="8">
    <source>
        <dbReference type="ARBA" id="ARBA00075076"/>
    </source>
</evidence>
<comment type="function">
    <text evidence="6">Involved in sulfur transfer in the conversion of molybdopterin precursor Z to molybdopterin.</text>
</comment>
<dbReference type="Gene3D" id="3.10.20.30">
    <property type="match status" value="1"/>
</dbReference>
<keyword evidence="2" id="KW-0547">Nucleotide-binding</keyword>
<reference evidence="13 14" key="1">
    <citation type="submission" date="2017-06" db="EMBL/GenBank/DDBJ databases">
        <authorList>
            <consortium name="Pathogen Informatics"/>
        </authorList>
    </citation>
    <scope>NUCLEOTIDE SEQUENCE [LARGE SCALE GENOMIC DNA]</scope>
    <source>
        <strain evidence="13 14">NCTC13839</strain>
    </source>
</reference>
<comment type="pathway">
    <text evidence="1">Cofactor biosynthesis; molybdopterin biosynthesis.</text>
</comment>
<dbReference type="InterPro" id="IPR003749">
    <property type="entry name" value="ThiS/MoaD-like"/>
</dbReference>
<protein>
    <recommendedName>
        <fullName evidence="5">Molybdopterin synthase sulfur carrier subunit</fullName>
    </recommendedName>
    <alternativeName>
        <fullName evidence="11">MPT synthase subunit 1</fullName>
    </alternativeName>
    <alternativeName>
        <fullName evidence="8">Molybdenum cofactor biosynthesis protein D</fullName>
    </alternativeName>
    <alternativeName>
        <fullName evidence="10">Molybdopterin-converting factor small subunit</fullName>
    </alternativeName>
    <alternativeName>
        <fullName evidence="9">Molybdopterin-converting factor subunit 1</fullName>
    </alternativeName>
    <alternativeName>
        <fullName evidence="12">Sulfur carrier protein MoaD</fullName>
    </alternativeName>
</protein>
<gene>
    <name evidence="13" type="primary">moaD</name>
    <name evidence="13" type="ORF">SAMEA4384403_00506</name>
</gene>
<dbReference type="GO" id="GO:0006777">
    <property type="term" value="P:Mo-molybdopterin cofactor biosynthetic process"/>
    <property type="evidence" value="ECO:0007669"/>
    <property type="project" value="UniProtKB-KW"/>
</dbReference>
<proteinExistence type="inferred from homology"/>
<evidence type="ECO:0000256" key="11">
    <source>
        <dbReference type="ARBA" id="ARBA00078020"/>
    </source>
</evidence>
<dbReference type="UniPathway" id="UPA00344"/>
<dbReference type="FunFam" id="3.10.20.30:FF:000010">
    <property type="entry name" value="Molybdopterin synthase sulfur carrier subunit"/>
    <property type="match status" value="1"/>
</dbReference>
<keyword evidence="3" id="KW-0501">Molybdenum cofactor biosynthesis</keyword>
<dbReference type="InterPro" id="IPR016155">
    <property type="entry name" value="Mopterin_synth/thiamin_S_b"/>
</dbReference>
<evidence type="ECO:0000256" key="1">
    <source>
        <dbReference type="ARBA" id="ARBA00005046"/>
    </source>
</evidence>
<dbReference type="KEGG" id="sste:SAMEA4384403_0506"/>
<dbReference type="CDD" id="cd00754">
    <property type="entry name" value="Ubl_MoaD"/>
    <property type="match status" value="1"/>
</dbReference>
<evidence type="ECO:0000256" key="10">
    <source>
        <dbReference type="ARBA" id="ARBA00077809"/>
    </source>
</evidence>
<dbReference type="AlphaFoldDB" id="A0A239YI50"/>
<dbReference type="EMBL" id="LT906462">
    <property type="protein sequence ID" value="SNV58951.1"/>
    <property type="molecule type" value="Genomic_DNA"/>
</dbReference>
<accession>A0A239YI50</accession>
<dbReference type="Pfam" id="PF02597">
    <property type="entry name" value="ThiS"/>
    <property type="match status" value="1"/>
</dbReference>
<dbReference type="GO" id="GO:0000166">
    <property type="term" value="F:nucleotide binding"/>
    <property type="evidence" value="ECO:0007669"/>
    <property type="project" value="UniProtKB-KW"/>
</dbReference>
<organism evidence="13 14">
    <name type="scientific">Mammaliicoccus stepanovicii</name>
    <dbReference type="NCBI Taxonomy" id="643214"/>
    <lineage>
        <taxon>Bacteria</taxon>
        <taxon>Bacillati</taxon>
        <taxon>Bacillota</taxon>
        <taxon>Bacilli</taxon>
        <taxon>Bacillales</taxon>
        <taxon>Staphylococcaceae</taxon>
        <taxon>Mammaliicoccus</taxon>
    </lineage>
</organism>
<evidence type="ECO:0000256" key="9">
    <source>
        <dbReference type="ARBA" id="ARBA00076711"/>
    </source>
</evidence>
<evidence type="ECO:0000256" key="4">
    <source>
        <dbReference type="ARBA" id="ARBA00024200"/>
    </source>
</evidence>
<evidence type="ECO:0000256" key="2">
    <source>
        <dbReference type="ARBA" id="ARBA00022741"/>
    </source>
</evidence>